<dbReference type="PROSITE" id="PS00086">
    <property type="entry name" value="CYTOCHROME_P450"/>
    <property type="match status" value="1"/>
</dbReference>
<name>A0A917XYN8_9ACTN</name>
<dbReference type="RefSeq" id="WP_189185951.1">
    <property type="nucleotide sequence ID" value="NZ_BMMM01000003.1"/>
</dbReference>
<evidence type="ECO:0000256" key="2">
    <source>
        <dbReference type="ARBA" id="ARBA00022617"/>
    </source>
</evidence>
<keyword evidence="3 7" id="KW-0479">Metal-binding</keyword>
<dbReference type="GO" id="GO:0004497">
    <property type="term" value="F:monooxygenase activity"/>
    <property type="evidence" value="ECO:0007669"/>
    <property type="project" value="UniProtKB-KW"/>
</dbReference>
<dbReference type="SUPFAM" id="SSF48264">
    <property type="entry name" value="Cytochrome P450"/>
    <property type="match status" value="1"/>
</dbReference>
<keyword evidence="6 7" id="KW-0503">Monooxygenase</keyword>
<evidence type="ECO:0000313" key="8">
    <source>
        <dbReference type="EMBL" id="GGN59936.1"/>
    </source>
</evidence>
<dbReference type="InterPro" id="IPR002397">
    <property type="entry name" value="Cyt_P450_B"/>
</dbReference>
<keyword evidence="9" id="KW-1185">Reference proteome</keyword>
<comment type="caution">
    <text evidence="8">The sequence shown here is derived from an EMBL/GenBank/DDBJ whole genome shotgun (WGS) entry which is preliminary data.</text>
</comment>
<evidence type="ECO:0000313" key="9">
    <source>
        <dbReference type="Proteomes" id="UP000600365"/>
    </source>
</evidence>
<sequence>METETERKTTVADEVDGVLAELFLTPDGLRDPYPRYERIQELAAVHHTALGHWVVTGYDDVNAFLRSQHALKDPYRVFAPWVGKDDWQDHAALRRLPNIMLWANPPDHTRLRKLAGFAFTNRAVQAMRPQVTEMVERLADRLEREGSLDYMKDFAFPLPAMATGRMLGIPDADLSSLQGPMRAFQDIYELGLTPDDLAECDKGAQFTDDYFSGLVEERRKNPGDDLLSALIAAKDGEDKLSQGELIGMCNLLFGAGFETTTNLLGNGMLALLRHPDQMDRLRADLSLVPGAVEEMLRYDSPTQLGNRVTDGPVEIAGVEIPVGSSVVALVGAAHRDPRRYPDPTRFDVTRADAPVLSFSSGIHYCLGASLARMEAQIAFTTLLRRFPGLRFDGEDTVEFRPRLTLRGVESLPIAIG</sequence>
<evidence type="ECO:0000256" key="5">
    <source>
        <dbReference type="ARBA" id="ARBA00023004"/>
    </source>
</evidence>
<comment type="similarity">
    <text evidence="1 7">Belongs to the cytochrome P450 family.</text>
</comment>
<dbReference type="Gene3D" id="1.10.630.10">
    <property type="entry name" value="Cytochrome P450"/>
    <property type="match status" value="1"/>
</dbReference>
<dbReference type="PRINTS" id="PR00385">
    <property type="entry name" value="P450"/>
</dbReference>
<dbReference type="PANTHER" id="PTHR46696">
    <property type="entry name" value="P450, PUTATIVE (EUROFUNG)-RELATED"/>
    <property type="match status" value="1"/>
</dbReference>
<dbReference type="AlphaFoldDB" id="A0A917XYN8"/>
<reference evidence="8 9" key="1">
    <citation type="journal article" date="2014" name="Int. J. Syst. Evol. Microbiol.">
        <title>Complete genome sequence of Corynebacterium casei LMG S-19264T (=DSM 44701T), isolated from a smear-ripened cheese.</title>
        <authorList>
            <consortium name="US DOE Joint Genome Institute (JGI-PGF)"/>
            <person name="Walter F."/>
            <person name="Albersmeier A."/>
            <person name="Kalinowski J."/>
            <person name="Ruckert C."/>
        </authorList>
    </citation>
    <scope>NUCLEOTIDE SEQUENCE [LARGE SCALE GENOMIC DNA]</scope>
    <source>
        <strain evidence="8 9">CGMCC 4.7111</strain>
    </source>
</reference>
<proteinExistence type="inferred from homology"/>
<organism evidence="8 9">
    <name type="scientific">Streptomyces albiflavescens</name>
    <dbReference type="NCBI Taxonomy" id="1623582"/>
    <lineage>
        <taxon>Bacteria</taxon>
        <taxon>Bacillati</taxon>
        <taxon>Actinomycetota</taxon>
        <taxon>Actinomycetes</taxon>
        <taxon>Kitasatosporales</taxon>
        <taxon>Streptomycetaceae</taxon>
        <taxon>Streptomyces</taxon>
    </lineage>
</organism>
<dbReference type="PANTHER" id="PTHR46696:SF1">
    <property type="entry name" value="CYTOCHROME P450 YJIB-RELATED"/>
    <property type="match status" value="1"/>
</dbReference>
<evidence type="ECO:0000256" key="6">
    <source>
        <dbReference type="ARBA" id="ARBA00023033"/>
    </source>
</evidence>
<dbReference type="GO" id="GO:0005506">
    <property type="term" value="F:iron ion binding"/>
    <property type="evidence" value="ECO:0007669"/>
    <property type="project" value="InterPro"/>
</dbReference>
<accession>A0A917XYN8</accession>
<protein>
    <submittedName>
        <fullName evidence="8">Cytochrome P450</fullName>
    </submittedName>
</protein>
<dbReference type="CDD" id="cd20625">
    <property type="entry name" value="CYP164-like"/>
    <property type="match status" value="1"/>
</dbReference>
<dbReference type="GO" id="GO:0020037">
    <property type="term" value="F:heme binding"/>
    <property type="evidence" value="ECO:0007669"/>
    <property type="project" value="InterPro"/>
</dbReference>
<keyword evidence="2 7" id="KW-0349">Heme</keyword>
<dbReference type="InterPro" id="IPR036396">
    <property type="entry name" value="Cyt_P450_sf"/>
</dbReference>
<dbReference type="GO" id="GO:0016705">
    <property type="term" value="F:oxidoreductase activity, acting on paired donors, with incorporation or reduction of molecular oxygen"/>
    <property type="evidence" value="ECO:0007669"/>
    <property type="project" value="InterPro"/>
</dbReference>
<dbReference type="EMBL" id="BMMM01000003">
    <property type="protein sequence ID" value="GGN59936.1"/>
    <property type="molecule type" value="Genomic_DNA"/>
</dbReference>
<dbReference type="Proteomes" id="UP000600365">
    <property type="component" value="Unassembled WGS sequence"/>
</dbReference>
<keyword evidence="5 7" id="KW-0408">Iron</keyword>
<dbReference type="FunFam" id="1.10.630.10:FF:000018">
    <property type="entry name" value="Cytochrome P450 monooxygenase"/>
    <property type="match status" value="1"/>
</dbReference>
<gene>
    <name evidence="8" type="ORF">GCM10011579_024600</name>
</gene>
<evidence type="ECO:0000256" key="3">
    <source>
        <dbReference type="ARBA" id="ARBA00022723"/>
    </source>
</evidence>
<dbReference type="Pfam" id="PF00067">
    <property type="entry name" value="p450"/>
    <property type="match status" value="1"/>
</dbReference>
<dbReference type="InterPro" id="IPR001128">
    <property type="entry name" value="Cyt_P450"/>
</dbReference>
<evidence type="ECO:0000256" key="4">
    <source>
        <dbReference type="ARBA" id="ARBA00023002"/>
    </source>
</evidence>
<dbReference type="PRINTS" id="PR00359">
    <property type="entry name" value="BP450"/>
</dbReference>
<evidence type="ECO:0000256" key="7">
    <source>
        <dbReference type="RuleBase" id="RU000461"/>
    </source>
</evidence>
<dbReference type="InterPro" id="IPR017972">
    <property type="entry name" value="Cyt_P450_CS"/>
</dbReference>
<keyword evidence="4 7" id="KW-0560">Oxidoreductase</keyword>
<evidence type="ECO:0000256" key="1">
    <source>
        <dbReference type="ARBA" id="ARBA00010617"/>
    </source>
</evidence>